<evidence type="ECO:0000313" key="1">
    <source>
        <dbReference type="EMBL" id="KAF7839829.1"/>
    </source>
</evidence>
<protein>
    <submittedName>
        <fullName evidence="1">RNA polymerase-associated protein</fullName>
    </submittedName>
</protein>
<dbReference type="AlphaFoldDB" id="A0A834X7Z3"/>
<keyword evidence="2" id="KW-1185">Reference proteome</keyword>
<evidence type="ECO:0000313" key="2">
    <source>
        <dbReference type="Proteomes" id="UP000634136"/>
    </source>
</evidence>
<sequence length="212" mass="23691">MATAPTKSQPLHNFSLPFLKWGGKNQTNSLLPKLIRPTLKVSLDLNLSKFHSALLRLKLNFSRTRDVVSENRGGFAAGESMAWGVVLLANAGTNDGLEEELELASTQILRAFLQSKRKGKRRWKVVTCLRNLKINLDGVCFFVAFHKVICHNFYTEITSLLALEDESISLLPNGPARKSKSSVPIIIPVRDVRDDPLFQAAIKKFIPIVPRD</sequence>
<dbReference type="Proteomes" id="UP000634136">
    <property type="component" value="Unassembled WGS sequence"/>
</dbReference>
<reference evidence="1" key="1">
    <citation type="submission" date="2020-09" db="EMBL/GenBank/DDBJ databases">
        <title>Genome-Enabled Discovery of Anthraquinone Biosynthesis in Senna tora.</title>
        <authorList>
            <person name="Kang S.-H."/>
            <person name="Pandey R.P."/>
            <person name="Lee C.-M."/>
            <person name="Sim J.-S."/>
            <person name="Jeong J.-T."/>
            <person name="Choi B.-S."/>
            <person name="Jung M."/>
            <person name="Ginzburg D."/>
            <person name="Zhao K."/>
            <person name="Won S.Y."/>
            <person name="Oh T.-J."/>
            <person name="Yu Y."/>
            <person name="Kim N.-H."/>
            <person name="Lee O.R."/>
            <person name="Lee T.-H."/>
            <person name="Bashyal P."/>
            <person name="Kim T.-S."/>
            <person name="Lee W.-H."/>
            <person name="Kawkins C."/>
            <person name="Kim C.-K."/>
            <person name="Kim J.S."/>
            <person name="Ahn B.O."/>
            <person name="Rhee S.Y."/>
            <person name="Sohng J.K."/>
        </authorList>
    </citation>
    <scope>NUCLEOTIDE SEQUENCE</scope>
    <source>
        <tissue evidence="1">Leaf</tissue>
    </source>
</reference>
<gene>
    <name evidence="1" type="ORF">G2W53_008311</name>
</gene>
<organism evidence="1 2">
    <name type="scientific">Senna tora</name>
    <dbReference type="NCBI Taxonomy" id="362788"/>
    <lineage>
        <taxon>Eukaryota</taxon>
        <taxon>Viridiplantae</taxon>
        <taxon>Streptophyta</taxon>
        <taxon>Embryophyta</taxon>
        <taxon>Tracheophyta</taxon>
        <taxon>Spermatophyta</taxon>
        <taxon>Magnoliopsida</taxon>
        <taxon>eudicotyledons</taxon>
        <taxon>Gunneridae</taxon>
        <taxon>Pentapetalae</taxon>
        <taxon>rosids</taxon>
        <taxon>fabids</taxon>
        <taxon>Fabales</taxon>
        <taxon>Fabaceae</taxon>
        <taxon>Caesalpinioideae</taxon>
        <taxon>Cassia clade</taxon>
        <taxon>Senna</taxon>
    </lineage>
</organism>
<proteinExistence type="predicted"/>
<comment type="caution">
    <text evidence="1">The sequence shown here is derived from an EMBL/GenBank/DDBJ whole genome shotgun (WGS) entry which is preliminary data.</text>
</comment>
<name>A0A834X7Z3_9FABA</name>
<dbReference type="EMBL" id="JAAIUW010000003">
    <property type="protein sequence ID" value="KAF7839829.1"/>
    <property type="molecule type" value="Genomic_DNA"/>
</dbReference>
<accession>A0A834X7Z3</accession>